<keyword evidence="4 6" id="KW-0378">Hydrolase</keyword>
<name>A0A9D1S5D2_9FIRM</name>
<dbReference type="GO" id="GO:0008408">
    <property type="term" value="F:3'-5' exonuclease activity"/>
    <property type="evidence" value="ECO:0007669"/>
    <property type="project" value="InterPro"/>
</dbReference>
<dbReference type="GO" id="GO:0006310">
    <property type="term" value="P:DNA recombination"/>
    <property type="evidence" value="ECO:0007669"/>
    <property type="project" value="UniProtKB-KW"/>
</dbReference>
<reference evidence="8" key="2">
    <citation type="journal article" date="2021" name="PeerJ">
        <title>Extensive microbial diversity within the chicken gut microbiome revealed by metagenomics and culture.</title>
        <authorList>
            <person name="Gilroy R."/>
            <person name="Ravi A."/>
            <person name="Getino M."/>
            <person name="Pursley I."/>
            <person name="Horton D.L."/>
            <person name="Alikhan N.F."/>
            <person name="Baker D."/>
            <person name="Gharbi K."/>
            <person name="Hall N."/>
            <person name="Watson M."/>
            <person name="Adriaenssens E.M."/>
            <person name="Foster-Nyarko E."/>
            <person name="Jarju S."/>
            <person name="Secka A."/>
            <person name="Antonio M."/>
            <person name="Oren A."/>
            <person name="Chaudhuri R.R."/>
            <person name="La Ragione R."/>
            <person name="Hildebrand F."/>
            <person name="Pallen M.J."/>
        </authorList>
    </citation>
    <scope>NUCLEOTIDE SEQUENCE</scope>
    <source>
        <strain evidence="8">ChiSxjej2B14-8506</strain>
    </source>
</reference>
<dbReference type="EMBL" id="DVNK01000059">
    <property type="protein sequence ID" value="HIU47570.1"/>
    <property type="molecule type" value="Genomic_DNA"/>
</dbReference>
<dbReference type="GO" id="GO:0004519">
    <property type="term" value="F:endonuclease activity"/>
    <property type="evidence" value="ECO:0007669"/>
    <property type="project" value="UniProtKB-KW"/>
</dbReference>
<evidence type="ECO:0000259" key="7">
    <source>
        <dbReference type="Pfam" id="PF00149"/>
    </source>
</evidence>
<feature type="domain" description="Calcineurin-like phosphoesterase" evidence="7">
    <location>
        <begin position="1"/>
        <end position="92"/>
    </location>
</feature>
<keyword evidence="5 6" id="KW-0269">Exonuclease</keyword>
<dbReference type="InterPro" id="IPR004843">
    <property type="entry name" value="Calcineurin-like_PHP"/>
</dbReference>
<evidence type="ECO:0000256" key="4">
    <source>
        <dbReference type="ARBA" id="ARBA00022801"/>
    </source>
</evidence>
<keyword evidence="6" id="KW-0235">DNA replication</keyword>
<dbReference type="Pfam" id="PF00149">
    <property type="entry name" value="Metallophos"/>
    <property type="match status" value="1"/>
</dbReference>
<keyword evidence="6" id="KW-0255">Endonuclease</keyword>
<dbReference type="InterPro" id="IPR004593">
    <property type="entry name" value="SbcD"/>
</dbReference>
<dbReference type="NCBIfam" id="TIGR00619">
    <property type="entry name" value="sbcd"/>
    <property type="match status" value="1"/>
</dbReference>
<evidence type="ECO:0000256" key="1">
    <source>
        <dbReference type="ARBA" id="ARBA00010555"/>
    </source>
</evidence>
<keyword evidence="3 6" id="KW-0540">Nuclease</keyword>
<evidence type="ECO:0000313" key="8">
    <source>
        <dbReference type="EMBL" id="HIU47570.1"/>
    </source>
</evidence>
<evidence type="ECO:0000256" key="5">
    <source>
        <dbReference type="ARBA" id="ARBA00022839"/>
    </source>
</evidence>
<dbReference type="SUPFAM" id="SSF56300">
    <property type="entry name" value="Metallo-dependent phosphatases"/>
    <property type="match status" value="1"/>
</dbReference>
<dbReference type="CDD" id="cd00840">
    <property type="entry name" value="MPP_Mre11_N"/>
    <property type="match status" value="1"/>
</dbReference>
<keyword evidence="6" id="KW-0233">DNA recombination</keyword>
<evidence type="ECO:0000256" key="3">
    <source>
        <dbReference type="ARBA" id="ARBA00022722"/>
    </source>
</evidence>
<dbReference type="PANTHER" id="PTHR30337:SF0">
    <property type="entry name" value="NUCLEASE SBCCD SUBUNIT D"/>
    <property type="match status" value="1"/>
</dbReference>
<evidence type="ECO:0000256" key="6">
    <source>
        <dbReference type="RuleBase" id="RU363069"/>
    </source>
</evidence>
<proteinExistence type="inferred from homology"/>
<dbReference type="AlphaFoldDB" id="A0A9D1S5D2"/>
<dbReference type="InterPro" id="IPR050535">
    <property type="entry name" value="DNA_Repair-Maintenance_Comp"/>
</dbReference>
<evidence type="ECO:0000313" key="9">
    <source>
        <dbReference type="Proteomes" id="UP000824123"/>
    </source>
</evidence>
<dbReference type="InterPro" id="IPR041796">
    <property type="entry name" value="Mre11_N"/>
</dbReference>
<gene>
    <name evidence="6" type="primary">sbcD</name>
    <name evidence="8" type="ORF">IAC59_10005</name>
</gene>
<reference evidence="8" key="1">
    <citation type="submission" date="2020-10" db="EMBL/GenBank/DDBJ databases">
        <authorList>
            <person name="Gilroy R."/>
        </authorList>
    </citation>
    <scope>NUCLEOTIDE SEQUENCE</scope>
    <source>
        <strain evidence="8">ChiSxjej2B14-8506</strain>
    </source>
</reference>
<comment type="function">
    <text evidence="6">SbcCD cleaves DNA hairpin structures. These structures can inhibit DNA replication and are intermediates in certain DNA recombination reactions. The complex acts as a 3'-&gt;5' double strand exonuclease that can open hairpins. It also has a 5' single-strand endonuclease activity.</text>
</comment>
<dbReference type="PANTHER" id="PTHR30337">
    <property type="entry name" value="COMPONENT OF ATP-DEPENDENT DSDNA EXONUCLEASE"/>
    <property type="match status" value="1"/>
</dbReference>
<dbReference type="InterPro" id="IPR029052">
    <property type="entry name" value="Metallo-depent_PP-like"/>
</dbReference>
<protein>
    <recommendedName>
        <fullName evidence="2 6">Nuclease SbcCD subunit D</fullName>
    </recommendedName>
</protein>
<evidence type="ECO:0000256" key="2">
    <source>
        <dbReference type="ARBA" id="ARBA00013365"/>
    </source>
</evidence>
<organism evidence="8 9">
    <name type="scientific">Candidatus Fimadaptatus faecigallinarum</name>
    <dbReference type="NCBI Taxonomy" id="2840814"/>
    <lineage>
        <taxon>Bacteria</taxon>
        <taxon>Bacillati</taxon>
        <taxon>Bacillota</taxon>
        <taxon>Clostridia</taxon>
        <taxon>Eubacteriales</taxon>
        <taxon>Candidatus Fimadaptatus</taxon>
    </lineage>
</organism>
<accession>A0A9D1S5D2</accession>
<comment type="caution">
    <text evidence="8">The sequence shown here is derived from an EMBL/GenBank/DDBJ whole genome shotgun (WGS) entry which is preliminary data.</text>
</comment>
<dbReference type="Gene3D" id="3.60.21.10">
    <property type="match status" value="1"/>
</dbReference>
<dbReference type="Proteomes" id="UP000824123">
    <property type="component" value="Unassembled WGS sequence"/>
</dbReference>
<dbReference type="GO" id="GO:0006260">
    <property type="term" value="P:DNA replication"/>
    <property type="evidence" value="ECO:0007669"/>
    <property type="project" value="UniProtKB-KW"/>
</dbReference>
<comment type="similarity">
    <text evidence="1 6">Belongs to the SbcD family.</text>
</comment>
<sequence length="393" mass="42998">MRILHTSDWHLGAALGGYSRLEEQKAVLGEIVKLARDRNVDVVLVAGDVYDSFTPPAAAEQLFLDTMDALSRAGIICVVVAGNHDSPDRLCAPRAFAGTHGVYILGLPGDTPSGEGLCEAAPNFLRVRPHGADCDCAIAALAYPSMGRLGCEESEYSTRVGELFREAAAHFDSSYVNVAVSHLFARGGQSGGVERPIEGVGGALCVNAQDICPEAQYVALGHLHRSQRVAGARYSGSILQQDFGESGQLKQVIIVDLEPGGEPNITEVPLICGRYLARWRVGSLDEARALIQSGHDAKGWIELTIESPEPPSERELTELARMRERIVQTRWQGTLHEQRRETVDWVSRPRQELFEAFYQRSRGHAPSREVTALFLELMSEQEVEPDETAETDV</sequence>
<comment type="subunit">
    <text evidence="6">Heterodimer of SbcC and SbcD.</text>
</comment>